<protein>
    <submittedName>
        <fullName evidence="2">Uncharacterized protein</fullName>
    </submittedName>
</protein>
<feature type="region of interest" description="Disordered" evidence="1">
    <location>
        <begin position="1"/>
        <end position="73"/>
    </location>
</feature>
<keyword evidence="3" id="KW-1185">Reference proteome</keyword>
<dbReference type="EMBL" id="JARBHA010000012">
    <property type="protein sequence ID" value="KAJ9687296.1"/>
    <property type="molecule type" value="Genomic_DNA"/>
</dbReference>
<gene>
    <name evidence="2" type="ORF">PVL29_015971</name>
</gene>
<feature type="compositionally biased region" description="Basic and acidic residues" evidence="1">
    <location>
        <begin position="38"/>
        <end position="51"/>
    </location>
</feature>
<reference evidence="2 3" key="1">
    <citation type="journal article" date="2023" name="BMC Biotechnol.">
        <title>Vitis rotundifolia cv Carlos genome sequencing.</title>
        <authorList>
            <person name="Huff M."/>
            <person name="Hulse-Kemp A."/>
            <person name="Scheffler B."/>
            <person name="Youngblood R."/>
            <person name="Simpson S."/>
            <person name="Babiker E."/>
            <person name="Staton M."/>
        </authorList>
    </citation>
    <scope>NUCLEOTIDE SEQUENCE [LARGE SCALE GENOMIC DNA]</scope>
    <source>
        <tissue evidence="2">Leaf</tissue>
    </source>
</reference>
<sequence>MHPLINFPTHRTRLHNHPKPITSAHRRQIKRINVSRLWEPEPTERLELEGDKDVEDEGLSDGEKSNDTRKGNIFGVETGSWVLPFSSSFDQVGRWCEGEKAFPLKKGEGALKGEDE</sequence>
<proteinExistence type="predicted"/>
<dbReference type="AlphaFoldDB" id="A0AA39DK55"/>
<evidence type="ECO:0000313" key="2">
    <source>
        <dbReference type="EMBL" id="KAJ9687296.1"/>
    </source>
</evidence>
<accession>A0AA39DK55</accession>
<name>A0AA39DK55_VITRO</name>
<feature type="compositionally biased region" description="Basic and acidic residues" evidence="1">
    <location>
        <begin position="61"/>
        <end position="70"/>
    </location>
</feature>
<organism evidence="2 3">
    <name type="scientific">Vitis rotundifolia</name>
    <name type="common">Muscadine grape</name>
    <dbReference type="NCBI Taxonomy" id="103349"/>
    <lineage>
        <taxon>Eukaryota</taxon>
        <taxon>Viridiplantae</taxon>
        <taxon>Streptophyta</taxon>
        <taxon>Embryophyta</taxon>
        <taxon>Tracheophyta</taxon>
        <taxon>Spermatophyta</taxon>
        <taxon>Magnoliopsida</taxon>
        <taxon>eudicotyledons</taxon>
        <taxon>Gunneridae</taxon>
        <taxon>Pentapetalae</taxon>
        <taxon>rosids</taxon>
        <taxon>Vitales</taxon>
        <taxon>Vitaceae</taxon>
        <taxon>Viteae</taxon>
        <taxon>Vitis</taxon>
    </lineage>
</organism>
<evidence type="ECO:0000256" key="1">
    <source>
        <dbReference type="SAM" id="MobiDB-lite"/>
    </source>
</evidence>
<feature type="compositionally biased region" description="Basic residues" evidence="1">
    <location>
        <begin position="10"/>
        <end position="30"/>
    </location>
</feature>
<dbReference type="Proteomes" id="UP001168098">
    <property type="component" value="Unassembled WGS sequence"/>
</dbReference>
<comment type="caution">
    <text evidence="2">The sequence shown here is derived from an EMBL/GenBank/DDBJ whole genome shotgun (WGS) entry which is preliminary data.</text>
</comment>
<evidence type="ECO:0000313" key="3">
    <source>
        <dbReference type="Proteomes" id="UP001168098"/>
    </source>
</evidence>